<dbReference type="PANTHER" id="PTHR11439:SF463">
    <property type="entry name" value="REVERSE TRANSCRIPTASE TY1_COPIA-TYPE DOMAIN-CONTAINING PROTEIN"/>
    <property type="match status" value="1"/>
</dbReference>
<dbReference type="Proteomes" id="UP001458880">
    <property type="component" value="Unassembled WGS sequence"/>
</dbReference>
<keyword evidence="2" id="KW-1185">Reference proteome</keyword>
<sequence>MSTPIDVNAEFDFNNSTPIDVNAEFDFNNNEKNYNLQKSCRQIIGSLMYAVQGSRPDLCESVNLLSRYQDKANDSLLKALKRVLRYVKGSISVKLIYRPNCNTETLLGYVDADWGLFKLLNCTISWTSKKQQCVSISSTESEYIALSAAVCEDC</sequence>
<dbReference type="AlphaFoldDB" id="A0AAW1MF68"/>
<evidence type="ECO:0000313" key="2">
    <source>
        <dbReference type="Proteomes" id="UP001458880"/>
    </source>
</evidence>
<comment type="caution">
    <text evidence="1">The sequence shown here is derived from an EMBL/GenBank/DDBJ whole genome shotgun (WGS) entry which is preliminary data.</text>
</comment>
<name>A0AAW1MF68_POPJA</name>
<dbReference type="CDD" id="cd09272">
    <property type="entry name" value="RNase_HI_RT_Ty1"/>
    <property type="match status" value="1"/>
</dbReference>
<reference evidence="1 2" key="1">
    <citation type="journal article" date="2024" name="BMC Genomics">
        <title>De novo assembly and annotation of Popillia japonica's genome with initial clues to its potential as an invasive pest.</title>
        <authorList>
            <person name="Cucini C."/>
            <person name="Boschi S."/>
            <person name="Funari R."/>
            <person name="Cardaioli E."/>
            <person name="Iannotti N."/>
            <person name="Marturano G."/>
            <person name="Paoli F."/>
            <person name="Bruttini M."/>
            <person name="Carapelli A."/>
            <person name="Frati F."/>
            <person name="Nardi F."/>
        </authorList>
    </citation>
    <scope>NUCLEOTIDE SEQUENCE [LARGE SCALE GENOMIC DNA]</scope>
    <source>
        <strain evidence="1">DMR45628</strain>
    </source>
</reference>
<organism evidence="1 2">
    <name type="scientific">Popillia japonica</name>
    <name type="common">Japanese beetle</name>
    <dbReference type="NCBI Taxonomy" id="7064"/>
    <lineage>
        <taxon>Eukaryota</taxon>
        <taxon>Metazoa</taxon>
        <taxon>Ecdysozoa</taxon>
        <taxon>Arthropoda</taxon>
        <taxon>Hexapoda</taxon>
        <taxon>Insecta</taxon>
        <taxon>Pterygota</taxon>
        <taxon>Neoptera</taxon>
        <taxon>Endopterygota</taxon>
        <taxon>Coleoptera</taxon>
        <taxon>Polyphaga</taxon>
        <taxon>Scarabaeiformia</taxon>
        <taxon>Scarabaeidae</taxon>
        <taxon>Rutelinae</taxon>
        <taxon>Popillia</taxon>
    </lineage>
</organism>
<dbReference type="EMBL" id="JASPKY010000053">
    <property type="protein sequence ID" value="KAK9745024.1"/>
    <property type="molecule type" value="Genomic_DNA"/>
</dbReference>
<protein>
    <submittedName>
        <fullName evidence="1">Uncharacterized protein</fullName>
    </submittedName>
</protein>
<evidence type="ECO:0000313" key="1">
    <source>
        <dbReference type="EMBL" id="KAK9745024.1"/>
    </source>
</evidence>
<accession>A0AAW1MF68</accession>
<dbReference type="PANTHER" id="PTHR11439">
    <property type="entry name" value="GAG-POL-RELATED RETROTRANSPOSON"/>
    <property type="match status" value="1"/>
</dbReference>
<proteinExistence type="predicted"/>
<gene>
    <name evidence="1" type="ORF">QE152_g7262</name>
</gene>